<keyword evidence="9" id="KW-0812">Transmembrane</keyword>
<gene>
    <name evidence="10" type="ORF">FPE_LOCUS26128</name>
</gene>
<protein>
    <recommendedName>
        <fullName evidence="1">non-specific serine/threonine protein kinase</fullName>
        <ecNumber evidence="1">2.7.11.1</ecNumber>
    </recommendedName>
</protein>
<evidence type="ECO:0000256" key="2">
    <source>
        <dbReference type="ARBA" id="ARBA00022527"/>
    </source>
</evidence>
<evidence type="ECO:0000313" key="11">
    <source>
        <dbReference type="Proteomes" id="UP000834106"/>
    </source>
</evidence>
<evidence type="ECO:0000256" key="8">
    <source>
        <dbReference type="ARBA" id="ARBA00048679"/>
    </source>
</evidence>
<dbReference type="PANTHER" id="PTHR48005">
    <property type="entry name" value="LEUCINE RICH REPEAT KINASE 2"/>
    <property type="match status" value="1"/>
</dbReference>
<comment type="catalytic activity">
    <reaction evidence="7">
        <text>L-threonyl-[protein] + ATP = O-phospho-L-threonyl-[protein] + ADP + H(+)</text>
        <dbReference type="Rhea" id="RHEA:46608"/>
        <dbReference type="Rhea" id="RHEA-COMP:11060"/>
        <dbReference type="Rhea" id="RHEA-COMP:11605"/>
        <dbReference type="ChEBI" id="CHEBI:15378"/>
        <dbReference type="ChEBI" id="CHEBI:30013"/>
        <dbReference type="ChEBI" id="CHEBI:30616"/>
        <dbReference type="ChEBI" id="CHEBI:61977"/>
        <dbReference type="ChEBI" id="CHEBI:456216"/>
        <dbReference type="EC" id="2.7.11.1"/>
    </reaction>
</comment>
<evidence type="ECO:0000256" key="1">
    <source>
        <dbReference type="ARBA" id="ARBA00012513"/>
    </source>
</evidence>
<dbReference type="EMBL" id="OU503051">
    <property type="protein sequence ID" value="CAI9778698.1"/>
    <property type="molecule type" value="Genomic_DNA"/>
</dbReference>
<keyword evidence="9" id="KW-1133">Transmembrane helix</keyword>
<feature type="transmembrane region" description="Helical" evidence="9">
    <location>
        <begin position="59"/>
        <end position="83"/>
    </location>
</feature>
<proteinExistence type="predicted"/>
<evidence type="ECO:0000256" key="5">
    <source>
        <dbReference type="ARBA" id="ARBA00022777"/>
    </source>
</evidence>
<dbReference type="EC" id="2.7.11.1" evidence="1"/>
<dbReference type="InterPro" id="IPR051420">
    <property type="entry name" value="Ser_Thr_Kinases_DiverseReg"/>
</dbReference>
<dbReference type="AlphaFoldDB" id="A0AAD1ZZX8"/>
<keyword evidence="6" id="KW-0067">ATP-binding</keyword>
<dbReference type="GO" id="GO:0005524">
    <property type="term" value="F:ATP binding"/>
    <property type="evidence" value="ECO:0007669"/>
    <property type="project" value="UniProtKB-KW"/>
</dbReference>
<organism evidence="10 11">
    <name type="scientific">Fraxinus pennsylvanica</name>
    <dbReference type="NCBI Taxonomy" id="56036"/>
    <lineage>
        <taxon>Eukaryota</taxon>
        <taxon>Viridiplantae</taxon>
        <taxon>Streptophyta</taxon>
        <taxon>Embryophyta</taxon>
        <taxon>Tracheophyta</taxon>
        <taxon>Spermatophyta</taxon>
        <taxon>Magnoliopsida</taxon>
        <taxon>eudicotyledons</taxon>
        <taxon>Gunneridae</taxon>
        <taxon>Pentapetalae</taxon>
        <taxon>asterids</taxon>
        <taxon>lamiids</taxon>
        <taxon>Lamiales</taxon>
        <taxon>Oleaceae</taxon>
        <taxon>Oleeae</taxon>
        <taxon>Fraxinus</taxon>
    </lineage>
</organism>
<dbReference type="Gene3D" id="3.80.10.10">
    <property type="entry name" value="Ribonuclease Inhibitor"/>
    <property type="match status" value="1"/>
</dbReference>
<sequence length="144" mass="15985">MDFSFNYLSGPIPTSDSFRKAPGEAFIENSGLCGNADGLSPCDVVVSSTSKSQNNDLKILMAVIVPVVSLIILAITIVGCLIFRSKTKRNYDETKTAPEFEDLESLIWEREGNLQLEILIKQLKILVINTALEVEDLEVFIEQF</sequence>
<dbReference type="GO" id="GO:0004674">
    <property type="term" value="F:protein serine/threonine kinase activity"/>
    <property type="evidence" value="ECO:0007669"/>
    <property type="project" value="UniProtKB-KW"/>
</dbReference>
<accession>A0AAD1ZZX8</accession>
<keyword evidence="2" id="KW-0723">Serine/threonine-protein kinase</keyword>
<keyword evidence="5" id="KW-0418">Kinase</keyword>
<keyword evidence="3" id="KW-0808">Transferase</keyword>
<evidence type="ECO:0000256" key="9">
    <source>
        <dbReference type="SAM" id="Phobius"/>
    </source>
</evidence>
<evidence type="ECO:0000313" key="10">
    <source>
        <dbReference type="EMBL" id="CAI9778698.1"/>
    </source>
</evidence>
<dbReference type="PANTHER" id="PTHR48005:SF44">
    <property type="entry name" value="MDIS1-INTERACTING RECEPTOR LIKE KINASE 2-LIKE ISOFORM X1"/>
    <property type="match status" value="1"/>
</dbReference>
<dbReference type="Proteomes" id="UP000834106">
    <property type="component" value="Chromosome 16"/>
</dbReference>
<dbReference type="InterPro" id="IPR032675">
    <property type="entry name" value="LRR_dom_sf"/>
</dbReference>
<keyword evidence="11" id="KW-1185">Reference proteome</keyword>
<name>A0AAD1ZZX8_9LAMI</name>
<keyword evidence="9" id="KW-0472">Membrane</keyword>
<evidence type="ECO:0000256" key="7">
    <source>
        <dbReference type="ARBA" id="ARBA00047899"/>
    </source>
</evidence>
<evidence type="ECO:0000256" key="6">
    <source>
        <dbReference type="ARBA" id="ARBA00022840"/>
    </source>
</evidence>
<comment type="catalytic activity">
    <reaction evidence="8">
        <text>L-seryl-[protein] + ATP = O-phospho-L-seryl-[protein] + ADP + H(+)</text>
        <dbReference type="Rhea" id="RHEA:17989"/>
        <dbReference type="Rhea" id="RHEA-COMP:9863"/>
        <dbReference type="Rhea" id="RHEA-COMP:11604"/>
        <dbReference type="ChEBI" id="CHEBI:15378"/>
        <dbReference type="ChEBI" id="CHEBI:29999"/>
        <dbReference type="ChEBI" id="CHEBI:30616"/>
        <dbReference type="ChEBI" id="CHEBI:83421"/>
        <dbReference type="ChEBI" id="CHEBI:456216"/>
        <dbReference type="EC" id="2.7.11.1"/>
    </reaction>
</comment>
<evidence type="ECO:0000256" key="3">
    <source>
        <dbReference type="ARBA" id="ARBA00022679"/>
    </source>
</evidence>
<keyword evidence="4" id="KW-0547">Nucleotide-binding</keyword>
<reference evidence="10" key="1">
    <citation type="submission" date="2023-05" db="EMBL/GenBank/DDBJ databases">
        <authorList>
            <person name="Huff M."/>
        </authorList>
    </citation>
    <scope>NUCLEOTIDE SEQUENCE</scope>
</reference>
<evidence type="ECO:0000256" key="4">
    <source>
        <dbReference type="ARBA" id="ARBA00022741"/>
    </source>
</evidence>